<feature type="domain" description="Glycosyltransferase subfamily 4-like N-terminal" evidence="2">
    <location>
        <begin position="24"/>
        <end position="166"/>
    </location>
</feature>
<dbReference type="SUPFAM" id="SSF53756">
    <property type="entry name" value="UDP-Glycosyltransferase/glycogen phosphorylase"/>
    <property type="match status" value="1"/>
</dbReference>
<evidence type="ECO:0000313" key="3">
    <source>
        <dbReference type="EMBL" id="MBM7703977.1"/>
    </source>
</evidence>
<evidence type="ECO:0000313" key="4">
    <source>
        <dbReference type="Proteomes" id="UP000809829"/>
    </source>
</evidence>
<protein>
    <submittedName>
        <fullName evidence="3">Glycosyltransferase involved in cell wall biosynthesis</fullName>
    </submittedName>
</protein>
<reference evidence="3 4" key="1">
    <citation type="submission" date="2021-01" db="EMBL/GenBank/DDBJ databases">
        <title>Genomic Encyclopedia of Type Strains, Phase IV (KMG-IV): sequencing the most valuable type-strain genomes for metagenomic binning, comparative biology and taxonomic classification.</title>
        <authorList>
            <person name="Goeker M."/>
        </authorList>
    </citation>
    <scope>NUCLEOTIDE SEQUENCE [LARGE SCALE GENOMIC DNA]</scope>
    <source>
        <strain evidence="3 4">DSM 104297</strain>
    </source>
</reference>
<sequence length="366" mass="40920">MKKIKLLVLSNMYPSKEAKTFGIFVKNQVEALKQAGIDVDVVAVNNPNMGKANVIKKYSAWLLQTFANVLSRGKSYDVVHAHYVFPTGLLALAYKKLFGKRMIVTAHGGDIDRMAQKSPRIRRLTTQILQEADHVIAVGHELHQTIHEEFGVSKEKLSIINMGVNRQVFAPMDKQKARQIVTLSQDEKMILFVGNLIRQKGLIELVEAYEKVKERMPEASLYLIGATKDVHFRKELEEIIQARGLNDVHIMDALSQKEIATWMNAADLFVLPSHIEGFGLVALEAMSCHTPVVGTRVGGLRYLLADDAGVLVEPQNPHSLAEGIINVLENESFVEHLIENGEKQAQKNDQEQLIQRVLEVYSPLGG</sequence>
<dbReference type="Pfam" id="PF13439">
    <property type="entry name" value="Glyco_transf_4"/>
    <property type="match status" value="1"/>
</dbReference>
<gene>
    <name evidence="3" type="ORF">JOC83_002827</name>
</gene>
<dbReference type="InterPro" id="IPR028098">
    <property type="entry name" value="Glyco_trans_4-like_N"/>
</dbReference>
<dbReference type="EMBL" id="JAFBFC010000005">
    <property type="protein sequence ID" value="MBM7703977.1"/>
    <property type="molecule type" value="Genomic_DNA"/>
</dbReference>
<dbReference type="Proteomes" id="UP000809829">
    <property type="component" value="Unassembled WGS sequence"/>
</dbReference>
<dbReference type="InterPro" id="IPR001296">
    <property type="entry name" value="Glyco_trans_1"/>
</dbReference>
<comment type="caution">
    <text evidence="3">The sequence shown here is derived from an EMBL/GenBank/DDBJ whole genome shotgun (WGS) entry which is preliminary data.</text>
</comment>
<keyword evidence="4" id="KW-1185">Reference proteome</keyword>
<dbReference type="InterPro" id="IPR050194">
    <property type="entry name" value="Glycosyltransferase_grp1"/>
</dbReference>
<dbReference type="PANTHER" id="PTHR45947">
    <property type="entry name" value="SULFOQUINOVOSYL TRANSFERASE SQD2"/>
    <property type="match status" value="1"/>
</dbReference>
<name>A0ABS2QYF6_9BACI</name>
<evidence type="ECO:0000259" key="1">
    <source>
        <dbReference type="Pfam" id="PF00534"/>
    </source>
</evidence>
<proteinExistence type="predicted"/>
<dbReference type="PANTHER" id="PTHR45947:SF3">
    <property type="entry name" value="SULFOQUINOVOSYL TRANSFERASE SQD2"/>
    <property type="match status" value="1"/>
</dbReference>
<evidence type="ECO:0000259" key="2">
    <source>
        <dbReference type="Pfam" id="PF13439"/>
    </source>
</evidence>
<dbReference type="Gene3D" id="3.40.50.2000">
    <property type="entry name" value="Glycogen Phosphorylase B"/>
    <property type="match status" value="2"/>
</dbReference>
<accession>A0ABS2QYF6</accession>
<feature type="domain" description="Glycosyl transferase family 1" evidence="1">
    <location>
        <begin position="173"/>
        <end position="344"/>
    </location>
</feature>
<dbReference type="RefSeq" id="WP_205188002.1">
    <property type="nucleotide sequence ID" value="NZ_JAFBFC010000005.1"/>
</dbReference>
<organism evidence="3 4">
    <name type="scientific">Priestia iocasae</name>
    <dbReference type="NCBI Taxonomy" id="2291674"/>
    <lineage>
        <taxon>Bacteria</taxon>
        <taxon>Bacillati</taxon>
        <taxon>Bacillota</taxon>
        <taxon>Bacilli</taxon>
        <taxon>Bacillales</taxon>
        <taxon>Bacillaceae</taxon>
        <taxon>Priestia</taxon>
    </lineage>
</organism>
<dbReference type="Pfam" id="PF00534">
    <property type="entry name" value="Glycos_transf_1"/>
    <property type="match status" value="1"/>
</dbReference>